<feature type="chain" id="PRO_5001960112" evidence="9">
    <location>
        <begin position="26"/>
        <end position="355"/>
    </location>
</feature>
<evidence type="ECO:0000256" key="2">
    <source>
        <dbReference type="ARBA" id="ARBA00004533"/>
    </source>
</evidence>
<keyword evidence="11" id="KW-1185">Reference proteome</keyword>
<name>A0A0A0BY08_9CELL</name>
<keyword evidence="4" id="KW-0813">Transport</keyword>
<dbReference type="GO" id="GO:0005886">
    <property type="term" value="C:plasma membrane"/>
    <property type="evidence" value="ECO:0007669"/>
    <property type="project" value="UniProtKB-SubCell"/>
</dbReference>
<dbReference type="InterPro" id="IPR010067">
    <property type="entry name" value="ABC_SsuA_sub-bd"/>
</dbReference>
<feature type="signal peptide" evidence="9">
    <location>
        <begin position="1"/>
        <end position="25"/>
    </location>
</feature>
<comment type="similarity">
    <text evidence="3">Belongs to the bacterial solute-binding protein SsuA/TauA family.</text>
</comment>
<dbReference type="RefSeq" id="WP_232229678.1">
    <property type="nucleotide sequence ID" value="NZ_AXCZ01000089.1"/>
</dbReference>
<sequence>MGVRRRLAGAAVALAAVLTAPLAGCAVDYGTAAYVGPADELRLGYFANVTHAPAVAGVARGTFAEHLGGTDLSVQVFTAGPAAIEALNAQAVDAVFIGPNPAINGFIRSEGQALRVVSGLASGGAQLVVRDGIGTVEDLRGTELATPQLGGTQDVALRAWLGDNGLATTLSGRGDVAITPTSGAQTLQLFRDDRIDGAWLPEPWASRLVVEAGAQVLLDEADLWEDGAFPTTLLIVSARFLTEHPETVEALVRGTVEAVDWAEANREDAAAVVNEEITRVTGAPLQERVLERAFANITFTTDPVAHTLPELLGDAVRVGTAPDAPVEGIYDLRLLNQVLTSDGRPAVSTAGLGQE</sequence>
<keyword evidence="7 9" id="KW-0732">Signal</keyword>
<evidence type="ECO:0000256" key="1">
    <source>
        <dbReference type="ARBA" id="ARBA00004418"/>
    </source>
</evidence>
<dbReference type="SUPFAM" id="SSF53850">
    <property type="entry name" value="Periplasmic binding protein-like II"/>
    <property type="match status" value="1"/>
</dbReference>
<comment type="subcellular location">
    <subcellularLocation>
        <location evidence="2">Cell inner membrane</location>
    </subcellularLocation>
    <subcellularLocation>
        <location evidence="1">Periplasm</location>
    </subcellularLocation>
</comment>
<evidence type="ECO:0000313" key="10">
    <source>
        <dbReference type="EMBL" id="KGM12850.1"/>
    </source>
</evidence>
<evidence type="ECO:0000256" key="4">
    <source>
        <dbReference type="ARBA" id="ARBA00022448"/>
    </source>
</evidence>
<dbReference type="CDD" id="cd13553">
    <property type="entry name" value="PBP2_NrtA_CpmA_like"/>
    <property type="match status" value="1"/>
</dbReference>
<proteinExistence type="inferred from homology"/>
<evidence type="ECO:0000256" key="8">
    <source>
        <dbReference type="ARBA" id="ARBA00023136"/>
    </source>
</evidence>
<keyword evidence="8" id="KW-0472">Membrane</keyword>
<dbReference type="Gene3D" id="3.40.190.10">
    <property type="entry name" value="Periplasmic binding protein-like II"/>
    <property type="match status" value="2"/>
</dbReference>
<dbReference type="Pfam" id="PF13379">
    <property type="entry name" value="NMT1_2"/>
    <property type="match status" value="1"/>
</dbReference>
<dbReference type="PANTHER" id="PTHR30024:SF47">
    <property type="entry name" value="TAURINE-BINDING PERIPLASMIC PROTEIN"/>
    <property type="match status" value="1"/>
</dbReference>
<evidence type="ECO:0000256" key="5">
    <source>
        <dbReference type="ARBA" id="ARBA00022475"/>
    </source>
</evidence>
<protein>
    <submittedName>
        <fullName evidence="10">Sulfonate ABC transporter substrate-binding protein</fullName>
    </submittedName>
</protein>
<evidence type="ECO:0000256" key="7">
    <source>
        <dbReference type="ARBA" id="ARBA00022729"/>
    </source>
</evidence>
<organism evidence="10 11">
    <name type="scientific">Cellulomonas bogoriensis 69B4 = DSM 16987</name>
    <dbReference type="NCBI Taxonomy" id="1386082"/>
    <lineage>
        <taxon>Bacteria</taxon>
        <taxon>Bacillati</taxon>
        <taxon>Actinomycetota</taxon>
        <taxon>Actinomycetes</taxon>
        <taxon>Micrococcales</taxon>
        <taxon>Cellulomonadaceae</taxon>
        <taxon>Cellulomonas</taxon>
    </lineage>
</organism>
<evidence type="ECO:0000256" key="9">
    <source>
        <dbReference type="SAM" id="SignalP"/>
    </source>
</evidence>
<keyword evidence="6" id="KW-0997">Cell inner membrane</keyword>
<dbReference type="InterPro" id="IPR044527">
    <property type="entry name" value="NrtA/CpmA_ABC-bd_dom"/>
</dbReference>
<accession>A0A0A0BY08</accession>
<dbReference type="AlphaFoldDB" id="A0A0A0BY08"/>
<dbReference type="PANTHER" id="PTHR30024">
    <property type="entry name" value="ALIPHATIC SULFONATES-BINDING PROTEIN-RELATED"/>
    <property type="match status" value="1"/>
</dbReference>
<comment type="caution">
    <text evidence="10">The sequence shown here is derived from an EMBL/GenBank/DDBJ whole genome shotgun (WGS) entry which is preliminary data.</text>
</comment>
<evidence type="ECO:0000313" key="11">
    <source>
        <dbReference type="Proteomes" id="UP000054314"/>
    </source>
</evidence>
<reference evidence="10 11" key="1">
    <citation type="submission" date="2013-08" db="EMBL/GenBank/DDBJ databases">
        <title>Genome sequencing of Cellulomonas bogoriensis 69B4.</title>
        <authorList>
            <person name="Chen F."/>
            <person name="Li Y."/>
            <person name="Wang G."/>
        </authorList>
    </citation>
    <scope>NUCLEOTIDE SEQUENCE [LARGE SCALE GENOMIC DNA]</scope>
    <source>
        <strain evidence="10 11">69B4</strain>
    </source>
</reference>
<dbReference type="Proteomes" id="UP000054314">
    <property type="component" value="Unassembled WGS sequence"/>
</dbReference>
<dbReference type="GO" id="GO:0042597">
    <property type="term" value="C:periplasmic space"/>
    <property type="evidence" value="ECO:0007669"/>
    <property type="project" value="UniProtKB-SubCell"/>
</dbReference>
<evidence type="ECO:0000256" key="6">
    <source>
        <dbReference type="ARBA" id="ARBA00022519"/>
    </source>
</evidence>
<gene>
    <name evidence="10" type="ORF">N869_01480</name>
</gene>
<dbReference type="EMBL" id="AXCZ01000089">
    <property type="protein sequence ID" value="KGM12850.1"/>
    <property type="molecule type" value="Genomic_DNA"/>
</dbReference>
<dbReference type="GO" id="GO:0042626">
    <property type="term" value="F:ATPase-coupled transmembrane transporter activity"/>
    <property type="evidence" value="ECO:0007669"/>
    <property type="project" value="InterPro"/>
</dbReference>
<keyword evidence="5" id="KW-1003">Cell membrane</keyword>
<evidence type="ECO:0000256" key="3">
    <source>
        <dbReference type="ARBA" id="ARBA00010742"/>
    </source>
</evidence>
<dbReference type="NCBIfam" id="TIGR01728">
    <property type="entry name" value="SsuA_fam"/>
    <property type="match status" value="1"/>
</dbReference>